<keyword evidence="17" id="KW-1185">Reference proteome</keyword>
<reference evidence="18" key="1">
    <citation type="submission" date="2016-04" db="UniProtKB">
        <authorList>
            <consortium name="WormBaseParasite"/>
        </authorList>
    </citation>
    <scope>IDENTIFICATION</scope>
</reference>
<dbReference type="EMBL" id="UXUI01007641">
    <property type="protein sequence ID" value="VDD88486.1"/>
    <property type="molecule type" value="Genomic_DNA"/>
</dbReference>
<dbReference type="FunFam" id="3.90.850.10:FF:000003">
    <property type="entry name" value="Fumarylacetoacetate hydrolase domain-containing 1"/>
    <property type="match status" value="1"/>
</dbReference>
<protein>
    <recommendedName>
        <fullName evidence="10">Oxaloacetate tautomerase FAHD1, mitochondrial</fullName>
        <ecNumber evidence="5">3.7.1.5</ecNumber>
        <ecNumber evidence="2">4.1.1.112</ecNumber>
        <ecNumber evidence="9">5.3.2.2</ecNumber>
    </recommendedName>
    <alternativeName>
        <fullName evidence="7">Acylpyruvase FAHD1</fullName>
    </alternativeName>
    <alternativeName>
        <fullName evidence="6">Fumarylacetoacetate hydrolase domain-containing protein 1</fullName>
    </alternativeName>
    <alternativeName>
        <fullName evidence="4">Oxaloacetate decarboxylase</fullName>
    </alternativeName>
</protein>
<evidence type="ECO:0000256" key="9">
    <source>
        <dbReference type="ARBA" id="ARBA00044973"/>
    </source>
</evidence>
<evidence type="ECO:0000256" key="4">
    <source>
        <dbReference type="ARBA" id="ARBA00032305"/>
    </source>
</evidence>
<reference evidence="16 17" key="2">
    <citation type="submission" date="2018-10" db="EMBL/GenBank/DDBJ databases">
        <authorList>
            <consortium name="Pathogen Informatics"/>
        </authorList>
    </citation>
    <scope>NUCLEOTIDE SEQUENCE [LARGE SCALE GENOMIC DNA]</scope>
</reference>
<evidence type="ECO:0000256" key="11">
    <source>
        <dbReference type="ARBA" id="ARBA00047858"/>
    </source>
</evidence>
<accession>A0A158QA25</accession>
<evidence type="ECO:0000256" key="5">
    <source>
        <dbReference type="ARBA" id="ARBA00039040"/>
    </source>
</evidence>
<evidence type="ECO:0000256" key="12">
    <source>
        <dbReference type="ARBA" id="ARBA00047963"/>
    </source>
</evidence>
<proteinExistence type="inferred from homology"/>
<evidence type="ECO:0000256" key="1">
    <source>
        <dbReference type="ARBA" id="ARBA00010211"/>
    </source>
</evidence>
<dbReference type="Proteomes" id="UP000274131">
    <property type="component" value="Unassembled WGS sequence"/>
</dbReference>
<comment type="similarity">
    <text evidence="1">Belongs to the FAH family.</text>
</comment>
<dbReference type="InterPro" id="IPR036663">
    <property type="entry name" value="Fumarylacetoacetase_C_sf"/>
</dbReference>
<dbReference type="GO" id="GO:0008948">
    <property type="term" value="F:oxaloacetate decarboxylase activity"/>
    <property type="evidence" value="ECO:0007669"/>
    <property type="project" value="UniProtKB-EC"/>
</dbReference>
<gene>
    <name evidence="16" type="ORF">EVEC_LOCUS3629</name>
</gene>
<dbReference type="GO" id="GO:0018773">
    <property type="term" value="F:acetylpyruvate hydrolase activity"/>
    <property type="evidence" value="ECO:0007669"/>
    <property type="project" value="TreeGrafter"/>
</dbReference>
<evidence type="ECO:0000259" key="15">
    <source>
        <dbReference type="Pfam" id="PF01557"/>
    </source>
</evidence>
<dbReference type="PANTHER" id="PTHR11820">
    <property type="entry name" value="ACYLPYRUVASE"/>
    <property type="match status" value="1"/>
</dbReference>
<evidence type="ECO:0000256" key="10">
    <source>
        <dbReference type="ARBA" id="ARBA00044980"/>
    </source>
</evidence>
<sequence length="214" mass="24194">MSSLSNFWRTGTKIVCVGRNYKEHALELGNPIPKKPLFFVKTTNSYITEGQHIRVPFGCKKLHQEVELGVVFQKEAKNLRKEDVFRYVGGYAVALDMTARDFQDEAKKAGHPWFLAKSFDTSCPVSHFLESSKIPNPQNEELYCKINGKFQQKCKTNEMIFDIPTLIEYVTKFVTFYPGDMLLTGTPSGVCSVKSGDEIEFGLSGKINAKFTVQ</sequence>
<dbReference type="GO" id="GO:0019752">
    <property type="term" value="P:carboxylic acid metabolic process"/>
    <property type="evidence" value="ECO:0007669"/>
    <property type="project" value="UniProtKB-ARBA"/>
</dbReference>
<comment type="catalytic activity">
    <reaction evidence="12">
        <text>3-fumarylpyruvate + H2O = fumarate + pyruvate + H(+)</text>
        <dbReference type="Rhea" id="RHEA:26168"/>
        <dbReference type="ChEBI" id="CHEBI:15361"/>
        <dbReference type="ChEBI" id="CHEBI:15377"/>
        <dbReference type="ChEBI" id="CHEBI:15378"/>
        <dbReference type="ChEBI" id="CHEBI:16854"/>
        <dbReference type="ChEBI" id="CHEBI:29806"/>
    </reaction>
</comment>
<dbReference type="Pfam" id="PF01557">
    <property type="entry name" value="FAA_hydrolase"/>
    <property type="match status" value="1"/>
</dbReference>
<dbReference type="OrthoDB" id="411064at2759"/>
<comment type="catalytic activity">
    <reaction evidence="8">
        <text>oxaloacetate = enol-oxaloacetate</text>
        <dbReference type="Rhea" id="RHEA:16021"/>
        <dbReference type="ChEBI" id="CHEBI:16452"/>
        <dbReference type="ChEBI" id="CHEBI:17479"/>
        <dbReference type="EC" id="5.3.2.2"/>
    </reaction>
    <physiologicalReaction direction="right-to-left" evidence="8">
        <dbReference type="Rhea" id="RHEA:16023"/>
    </physiologicalReaction>
</comment>
<evidence type="ECO:0000256" key="13">
    <source>
        <dbReference type="ARBA" id="ARBA00047973"/>
    </source>
</evidence>
<dbReference type="GO" id="GO:0050163">
    <property type="term" value="F:oxaloacetate tautomerase activity"/>
    <property type="evidence" value="ECO:0007669"/>
    <property type="project" value="UniProtKB-EC"/>
</dbReference>
<comment type="catalytic activity">
    <reaction evidence="11">
        <text>a 3-acylpyruvate + H2O = a carboxylate + pyruvate + H(+)</text>
        <dbReference type="Rhea" id="RHEA:19009"/>
        <dbReference type="ChEBI" id="CHEBI:15361"/>
        <dbReference type="ChEBI" id="CHEBI:15377"/>
        <dbReference type="ChEBI" id="CHEBI:15378"/>
        <dbReference type="ChEBI" id="CHEBI:29067"/>
        <dbReference type="ChEBI" id="CHEBI:57278"/>
        <dbReference type="EC" id="3.7.1.5"/>
    </reaction>
</comment>
<organism evidence="18">
    <name type="scientific">Enterobius vermicularis</name>
    <name type="common">Human pinworm</name>
    <dbReference type="NCBI Taxonomy" id="51028"/>
    <lineage>
        <taxon>Eukaryota</taxon>
        <taxon>Metazoa</taxon>
        <taxon>Ecdysozoa</taxon>
        <taxon>Nematoda</taxon>
        <taxon>Chromadorea</taxon>
        <taxon>Rhabditida</taxon>
        <taxon>Spirurina</taxon>
        <taxon>Oxyuridomorpha</taxon>
        <taxon>Oxyuroidea</taxon>
        <taxon>Oxyuridae</taxon>
        <taxon>Enterobius</taxon>
    </lineage>
</organism>
<dbReference type="EC" id="5.3.2.2" evidence="9"/>
<evidence type="ECO:0000256" key="7">
    <source>
        <dbReference type="ARBA" id="ARBA00044830"/>
    </source>
</evidence>
<feature type="domain" description="Fumarylacetoacetase-like C-terminal" evidence="15">
    <location>
        <begin position="13"/>
        <end position="209"/>
    </location>
</feature>
<dbReference type="Gene3D" id="3.90.850.10">
    <property type="entry name" value="Fumarylacetoacetase-like, C-terminal domain"/>
    <property type="match status" value="1"/>
</dbReference>
<dbReference type="GO" id="GO:0046872">
    <property type="term" value="F:metal ion binding"/>
    <property type="evidence" value="ECO:0007669"/>
    <property type="project" value="UniProtKB-KW"/>
</dbReference>
<dbReference type="EC" id="4.1.1.112" evidence="2"/>
<dbReference type="EC" id="3.7.1.5" evidence="5"/>
<evidence type="ECO:0000256" key="2">
    <source>
        <dbReference type="ARBA" id="ARBA00012947"/>
    </source>
</evidence>
<dbReference type="WBParaSite" id="EVEC_0000392101-mRNA-1">
    <property type="protein sequence ID" value="EVEC_0000392101-mRNA-1"/>
    <property type="gene ID" value="EVEC_0000392101"/>
</dbReference>
<evidence type="ECO:0000256" key="8">
    <source>
        <dbReference type="ARBA" id="ARBA00044911"/>
    </source>
</evidence>
<dbReference type="InterPro" id="IPR011234">
    <property type="entry name" value="Fumarylacetoacetase-like_C"/>
</dbReference>
<evidence type="ECO:0000256" key="14">
    <source>
        <dbReference type="ARBA" id="ARBA00048846"/>
    </source>
</evidence>
<dbReference type="SUPFAM" id="SSF56529">
    <property type="entry name" value="FAH"/>
    <property type="match status" value="1"/>
</dbReference>
<evidence type="ECO:0000256" key="3">
    <source>
        <dbReference type="ARBA" id="ARBA00022723"/>
    </source>
</evidence>
<evidence type="ECO:0000256" key="6">
    <source>
        <dbReference type="ARBA" id="ARBA00042340"/>
    </source>
</evidence>
<dbReference type="AlphaFoldDB" id="A0A158QA25"/>
<dbReference type="GO" id="GO:0005739">
    <property type="term" value="C:mitochondrion"/>
    <property type="evidence" value="ECO:0007669"/>
    <property type="project" value="TreeGrafter"/>
</dbReference>
<evidence type="ECO:0000313" key="16">
    <source>
        <dbReference type="EMBL" id="VDD88486.1"/>
    </source>
</evidence>
<dbReference type="GO" id="GO:0047621">
    <property type="term" value="F:acylpyruvate hydrolase activity"/>
    <property type="evidence" value="ECO:0007669"/>
    <property type="project" value="UniProtKB-EC"/>
</dbReference>
<dbReference type="STRING" id="51028.A0A158QA25"/>
<keyword evidence="3" id="KW-0479">Metal-binding</keyword>
<evidence type="ECO:0000313" key="17">
    <source>
        <dbReference type="Proteomes" id="UP000274131"/>
    </source>
</evidence>
<comment type="catalytic activity">
    <reaction evidence="13">
        <text>oxaloacetate + H(+) = pyruvate + CO2</text>
        <dbReference type="Rhea" id="RHEA:15641"/>
        <dbReference type="ChEBI" id="CHEBI:15361"/>
        <dbReference type="ChEBI" id="CHEBI:15378"/>
        <dbReference type="ChEBI" id="CHEBI:16452"/>
        <dbReference type="ChEBI" id="CHEBI:16526"/>
        <dbReference type="EC" id="4.1.1.112"/>
    </reaction>
</comment>
<dbReference type="PANTHER" id="PTHR11820:SF7">
    <property type="entry name" value="ACYLPYRUVASE FAHD1, MITOCHONDRIAL"/>
    <property type="match status" value="1"/>
</dbReference>
<name>A0A158QA25_ENTVE</name>
<evidence type="ECO:0000313" key="18">
    <source>
        <dbReference type="WBParaSite" id="EVEC_0000392101-mRNA-1"/>
    </source>
</evidence>
<comment type="catalytic activity">
    <reaction evidence="14">
        <text>acetylpyruvate + H2O = acetate + pyruvate + H(+)</text>
        <dbReference type="Rhea" id="RHEA:16097"/>
        <dbReference type="ChEBI" id="CHEBI:15360"/>
        <dbReference type="ChEBI" id="CHEBI:15361"/>
        <dbReference type="ChEBI" id="CHEBI:15377"/>
        <dbReference type="ChEBI" id="CHEBI:15378"/>
        <dbReference type="ChEBI" id="CHEBI:30089"/>
    </reaction>
</comment>